<dbReference type="PIRSF" id="PIRSF006232">
    <property type="entry name" value="Pirin"/>
    <property type="match status" value="1"/>
</dbReference>
<dbReference type="SUPFAM" id="SSF51182">
    <property type="entry name" value="RmlC-like cupins"/>
    <property type="match status" value="1"/>
</dbReference>
<feature type="domain" description="Pirin N-terminal" evidence="5">
    <location>
        <begin position="55"/>
        <end position="110"/>
    </location>
</feature>
<evidence type="ECO:0000259" key="6">
    <source>
        <dbReference type="Pfam" id="PF05726"/>
    </source>
</evidence>
<dbReference type="Pfam" id="PF05726">
    <property type="entry name" value="Pirin_C"/>
    <property type="match status" value="1"/>
</dbReference>
<sequence>MIRKLTKIHTPPGEPGFLGPGHTARPVIQIPFSESDPFIMLMDDILDKKDEEPVGGPHPHAGFETVSLLLEGEMGEMKGGDFQIMTAGSGIVHTETIDKKARMRLLQLWLNLPKKDRWAMPRVQDLPFEHVPKLSQNGVHIKLYSGSLAGMTSPIKNYVPMIVADISFEPGVATVQKIPANYNTFLYVLNGSVEVGDEGRLLKQDQVGWLDLPGNAVPSELRLRAGEEGVRFVLYAGQPQGDPIVSYGPFIGDSSEDIKRLYQDYRQGKMGHIADVGEGQRFLW</sequence>
<dbReference type="EMBL" id="JAOTIF010000007">
    <property type="protein sequence ID" value="MCU7549677.1"/>
    <property type="molecule type" value="Genomic_DNA"/>
</dbReference>
<evidence type="ECO:0000313" key="8">
    <source>
        <dbReference type="Proteomes" id="UP001155483"/>
    </source>
</evidence>
<feature type="binding site" evidence="2">
    <location>
        <position position="58"/>
    </location>
    <ligand>
        <name>Fe cation</name>
        <dbReference type="ChEBI" id="CHEBI:24875"/>
    </ligand>
</feature>
<dbReference type="CDD" id="cd02247">
    <property type="entry name" value="cupin_pirin_C"/>
    <property type="match status" value="1"/>
</dbReference>
<feature type="binding site" evidence="2">
    <location>
        <position position="60"/>
    </location>
    <ligand>
        <name>Fe cation</name>
        <dbReference type="ChEBI" id="CHEBI:24875"/>
    </ligand>
</feature>
<dbReference type="GO" id="GO:0046872">
    <property type="term" value="F:metal ion binding"/>
    <property type="evidence" value="ECO:0007669"/>
    <property type="project" value="UniProtKB-KW"/>
</dbReference>
<comment type="similarity">
    <text evidence="1 3">Belongs to the pirin family.</text>
</comment>
<comment type="cofactor">
    <cofactor evidence="2">
        <name>Fe cation</name>
        <dbReference type="ChEBI" id="CHEBI:24875"/>
    </cofactor>
    <text evidence="2">Binds 1 Fe cation per subunit.</text>
</comment>
<dbReference type="AlphaFoldDB" id="A0A9X2XWB1"/>
<keyword evidence="2" id="KW-0408">Iron</keyword>
<keyword evidence="2" id="KW-0479">Metal-binding</keyword>
<dbReference type="Proteomes" id="UP001155483">
    <property type="component" value="Unassembled WGS sequence"/>
</dbReference>
<reference evidence="7" key="1">
    <citation type="submission" date="2022-09" db="EMBL/GenBank/DDBJ databases">
        <authorList>
            <person name="Yuan C."/>
            <person name="Ke Z."/>
        </authorList>
    </citation>
    <scope>NUCLEOTIDE SEQUENCE</scope>
    <source>
        <strain evidence="7">LB-8</strain>
    </source>
</reference>
<evidence type="ECO:0000256" key="3">
    <source>
        <dbReference type="RuleBase" id="RU003457"/>
    </source>
</evidence>
<dbReference type="PANTHER" id="PTHR13903">
    <property type="entry name" value="PIRIN-RELATED"/>
    <property type="match status" value="1"/>
</dbReference>
<dbReference type="Pfam" id="PF02678">
    <property type="entry name" value="Pirin"/>
    <property type="match status" value="1"/>
</dbReference>
<accession>A0A9X2XWB1</accession>
<proteinExistence type="inferred from homology"/>
<dbReference type="InterPro" id="IPR012093">
    <property type="entry name" value="Pirin"/>
</dbReference>
<evidence type="ECO:0000259" key="5">
    <source>
        <dbReference type="Pfam" id="PF02678"/>
    </source>
</evidence>
<feature type="binding site" evidence="2">
    <location>
        <position position="95"/>
    </location>
    <ligand>
        <name>Fe cation</name>
        <dbReference type="ChEBI" id="CHEBI:24875"/>
    </ligand>
</feature>
<name>A0A9X2XWB1_9BACT</name>
<evidence type="ECO:0000256" key="4">
    <source>
        <dbReference type="SAM" id="MobiDB-lite"/>
    </source>
</evidence>
<evidence type="ECO:0000256" key="2">
    <source>
        <dbReference type="PIRSR" id="PIRSR006232-1"/>
    </source>
</evidence>
<comment type="caution">
    <text evidence="7">The sequence shown here is derived from an EMBL/GenBank/DDBJ whole genome shotgun (WGS) entry which is preliminary data.</text>
</comment>
<dbReference type="InterPro" id="IPR003829">
    <property type="entry name" value="Pirin_N_dom"/>
</dbReference>
<feature type="binding site" evidence="2">
    <location>
        <position position="93"/>
    </location>
    <ligand>
        <name>Fe cation</name>
        <dbReference type="ChEBI" id="CHEBI:24875"/>
    </ligand>
</feature>
<feature type="region of interest" description="Disordered" evidence="4">
    <location>
        <begin position="1"/>
        <end position="21"/>
    </location>
</feature>
<evidence type="ECO:0000313" key="7">
    <source>
        <dbReference type="EMBL" id="MCU7549677.1"/>
    </source>
</evidence>
<gene>
    <name evidence="7" type="ORF">OCK74_11165</name>
</gene>
<feature type="domain" description="Pirin C-terminal" evidence="6">
    <location>
        <begin position="164"/>
        <end position="271"/>
    </location>
</feature>
<reference evidence="7" key="2">
    <citation type="submission" date="2023-04" db="EMBL/GenBank/DDBJ databases">
        <title>Paracnuella aquatica gen. nov., sp. nov., a member of the family Chitinophagaceae isolated from a hot spring.</title>
        <authorList>
            <person name="Wang C."/>
        </authorList>
    </citation>
    <scope>NUCLEOTIDE SEQUENCE</scope>
    <source>
        <strain evidence="7">LB-8</strain>
    </source>
</reference>
<dbReference type="InterPro" id="IPR011051">
    <property type="entry name" value="RmlC_Cupin_sf"/>
</dbReference>
<keyword evidence="8" id="KW-1185">Reference proteome</keyword>
<dbReference type="InterPro" id="IPR014710">
    <property type="entry name" value="RmlC-like_jellyroll"/>
</dbReference>
<organism evidence="7 8">
    <name type="scientific">Paraflavisolibacter caeni</name>
    <dbReference type="NCBI Taxonomy" id="2982496"/>
    <lineage>
        <taxon>Bacteria</taxon>
        <taxon>Pseudomonadati</taxon>
        <taxon>Bacteroidota</taxon>
        <taxon>Chitinophagia</taxon>
        <taxon>Chitinophagales</taxon>
        <taxon>Chitinophagaceae</taxon>
        <taxon>Paraflavisolibacter</taxon>
    </lineage>
</organism>
<dbReference type="InterPro" id="IPR008778">
    <property type="entry name" value="Pirin_C_dom"/>
</dbReference>
<evidence type="ECO:0000256" key="1">
    <source>
        <dbReference type="ARBA" id="ARBA00008416"/>
    </source>
</evidence>
<protein>
    <submittedName>
        <fullName evidence="7">Pirin family protein</fullName>
    </submittedName>
</protein>
<dbReference type="Gene3D" id="2.60.120.10">
    <property type="entry name" value="Jelly Rolls"/>
    <property type="match status" value="2"/>
</dbReference>
<dbReference type="RefSeq" id="WP_279297118.1">
    <property type="nucleotide sequence ID" value="NZ_JAOTIF010000007.1"/>
</dbReference>
<dbReference type="PANTHER" id="PTHR13903:SF8">
    <property type="entry name" value="PIRIN"/>
    <property type="match status" value="1"/>
</dbReference>